<proteinExistence type="predicted"/>
<evidence type="ECO:0000256" key="4">
    <source>
        <dbReference type="SAM" id="MobiDB-lite"/>
    </source>
</evidence>
<feature type="compositionally biased region" description="Low complexity" evidence="4">
    <location>
        <begin position="1283"/>
        <end position="1296"/>
    </location>
</feature>
<name>A0A4P9XVE6_9FUNG</name>
<dbReference type="OrthoDB" id="120976at2759"/>
<feature type="compositionally biased region" description="Polar residues" evidence="4">
    <location>
        <begin position="1"/>
        <end position="26"/>
    </location>
</feature>
<feature type="compositionally biased region" description="Basic and acidic residues" evidence="4">
    <location>
        <begin position="599"/>
        <end position="611"/>
    </location>
</feature>
<evidence type="ECO:0000256" key="2">
    <source>
        <dbReference type="ARBA" id="ARBA00022614"/>
    </source>
</evidence>
<dbReference type="PANTHER" id="PTHR24113">
    <property type="entry name" value="RAN GTPASE-ACTIVATING PROTEIN 1"/>
    <property type="match status" value="1"/>
</dbReference>
<protein>
    <recommendedName>
        <fullName evidence="7">RNI-like protein</fullName>
    </recommendedName>
</protein>
<dbReference type="SMART" id="SM00368">
    <property type="entry name" value="LRR_RI"/>
    <property type="match status" value="6"/>
</dbReference>
<keyword evidence="3" id="KW-0677">Repeat</keyword>
<evidence type="ECO:0000256" key="1">
    <source>
        <dbReference type="ARBA" id="ARBA00022468"/>
    </source>
</evidence>
<dbReference type="GO" id="GO:0031267">
    <property type="term" value="F:small GTPase binding"/>
    <property type="evidence" value="ECO:0007669"/>
    <property type="project" value="TreeGrafter"/>
</dbReference>
<evidence type="ECO:0000313" key="5">
    <source>
        <dbReference type="EMBL" id="RKP09571.1"/>
    </source>
</evidence>
<feature type="compositionally biased region" description="Basic residues" evidence="4">
    <location>
        <begin position="647"/>
        <end position="660"/>
    </location>
</feature>
<reference evidence="6" key="1">
    <citation type="journal article" date="2018" name="Nat. Microbiol.">
        <title>Leveraging single-cell genomics to expand the fungal tree of life.</title>
        <authorList>
            <person name="Ahrendt S.R."/>
            <person name="Quandt C.A."/>
            <person name="Ciobanu D."/>
            <person name="Clum A."/>
            <person name="Salamov A."/>
            <person name="Andreopoulos B."/>
            <person name="Cheng J.F."/>
            <person name="Woyke T."/>
            <person name="Pelin A."/>
            <person name="Henrissat B."/>
            <person name="Reynolds N.K."/>
            <person name="Benny G.L."/>
            <person name="Smith M.E."/>
            <person name="James T.Y."/>
            <person name="Grigoriev I.V."/>
        </authorList>
    </citation>
    <scope>NUCLEOTIDE SEQUENCE [LARGE SCALE GENOMIC DNA]</scope>
    <source>
        <strain evidence="6">RSA 1356</strain>
    </source>
</reference>
<keyword evidence="1" id="KW-0343">GTPase activation</keyword>
<feature type="compositionally biased region" description="Acidic residues" evidence="4">
    <location>
        <begin position="324"/>
        <end position="337"/>
    </location>
</feature>
<dbReference type="SUPFAM" id="SSF52047">
    <property type="entry name" value="RNI-like"/>
    <property type="match status" value="1"/>
</dbReference>
<accession>A0A4P9XVE6</accession>
<feature type="compositionally biased region" description="Low complexity" evidence="4">
    <location>
        <begin position="37"/>
        <end position="47"/>
    </location>
</feature>
<feature type="compositionally biased region" description="Basic and acidic residues" evidence="4">
    <location>
        <begin position="566"/>
        <end position="582"/>
    </location>
</feature>
<evidence type="ECO:0000256" key="3">
    <source>
        <dbReference type="ARBA" id="ARBA00022737"/>
    </source>
</evidence>
<dbReference type="InterPro" id="IPR032675">
    <property type="entry name" value="LRR_dom_sf"/>
</dbReference>
<dbReference type="Pfam" id="PF13516">
    <property type="entry name" value="LRR_6"/>
    <property type="match status" value="2"/>
</dbReference>
<organism evidence="5 6">
    <name type="scientific">Thamnocephalis sphaerospora</name>
    <dbReference type="NCBI Taxonomy" id="78915"/>
    <lineage>
        <taxon>Eukaryota</taxon>
        <taxon>Fungi</taxon>
        <taxon>Fungi incertae sedis</taxon>
        <taxon>Zoopagomycota</taxon>
        <taxon>Zoopagomycotina</taxon>
        <taxon>Zoopagomycetes</taxon>
        <taxon>Zoopagales</taxon>
        <taxon>Sigmoideomycetaceae</taxon>
        <taxon>Thamnocephalis</taxon>
    </lineage>
</organism>
<feature type="compositionally biased region" description="Low complexity" evidence="4">
    <location>
        <begin position="1253"/>
        <end position="1276"/>
    </location>
</feature>
<feature type="region of interest" description="Disordered" evidence="4">
    <location>
        <begin position="549"/>
        <end position="619"/>
    </location>
</feature>
<dbReference type="EMBL" id="KZ992504">
    <property type="protein sequence ID" value="RKP09571.1"/>
    <property type="molecule type" value="Genomic_DNA"/>
</dbReference>
<dbReference type="GO" id="GO:0006913">
    <property type="term" value="P:nucleocytoplasmic transport"/>
    <property type="evidence" value="ECO:0007669"/>
    <property type="project" value="TreeGrafter"/>
</dbReference>
<feature type="region of interest" description="Disordered" evidence="4">
    <location>
        <begin position="1235"/>
        <end position="1296"/>
    </location>
</feature>
<dbReference type="GO" id="GO:0005634">
    <property type="term" value="C:nucleus"/>
    <property type="evidence" value="ECO:0007669"/>
    <property type="project" value="TreeGrafter"/>
</dbReference>
<dbReference type="InterPro" id="IPR027038">
    <property type="entry name" value="RanGap"/>
</dbReference>
<feature type="region of interest" description="Disordered" evidence="4">
    <location>
        <begin position="314"/>
        <end position="337"/>
    </location>
</feature>
<dbReference type="Gene3D" id="3.80.10.10">
    <property type="entry name" value="Ribonuclease Inhibitor"/>
    <property type="match status" value="3"/>
</dbReference>
<evidence type="ECO:0008006" key="7">
    <source>
        <dbReference type="Google" id="ProtNLM"/>
    </source>
</evidence>
<dbReference type="Proteomes" id="UP000271241">
    <property type="component" value="Unassembled WGS sequence"/>
</dbReference>
<feature type="region of interest" description="Disordered" evidence="4">
    <location>
        <begin position="273"/>
        <end position="296"/>
    </location>
</feature>
<dbReference type="PANTHER" id="PTHR24113:SF12">
    <property type="entry name" value="RAN GTPASE-ACTIVATING PROTEIN 1"/>
    <property type="match status" value="1"/>
</dbReference>
<dbReference type="GO" id="GO:0005829">
    <property type="term" value="C:cytosol"/>
    <property type="evidence" value="ECO:0007669"/>
    <property type="project" value="TreeGrafter"/>
</dbReference>
<sequence>MTTLESTSDESASKRSSLPASPSGSLQFARPPRPRSRGSTSSSRRNSLAGVFSSQGDQLGGEPTTAGLQRSASYTPSFSAAADHANIPTDDAAMGAPHLTRSASYNVELRTDTHRVHADLAAFSTSAARALAPDAGVEDELSAMHESLASDLGVTGVASTLSPAPEIAENSGIASQAAVSRLGESAKNSMVAPVSATPAAPAVASASAMAAEDVDDDAASEDTASIDVVPAGTGMLSVERVRDSVILQAEKSPQLLALRDLDDDDELDTLTRLTGESLDDDHSSGDNSGSEDDIASFQLPGVLNPAQLVVDEAQPPKSPLLGNVDDDDGDDDDTDTLEGDVLGVAAHIIVDPDLSSASPSLSTSEDNSAGECAQELAITGAVASPALTPSIGEAAHGANGEAAALDKEAHSDTGLQLPALLPLSPLSVDTPQVLVTAQQSTPVPMPLPTIAATMVEEIPQKSAGSANGERQILIARLCSLGHSEAAANDALDANPNASFDQLLVWLSHRRLAVLKSDAREEQRLRRQMEAEFGAPIIYPPHIVPIGMSARLSDTGSDDSALLPDVRLVDRTRARDPMHRPPDPRSITRPRPILKTQPGRSKDGKDGRDGKDGSGSSLWQRSRGWFSLPARLASGSGSVPQRKENPYHHRQSSSLRYKHSPYSRISGPPSPSPSSESDELPTRQLKQVRFPVHGMAIKYLYNADRPIQPGLRMVDDSEAPLPTDTVASLGLNIDEGALYGGIYGQQQNVDNTGNTTYTDVGDSDFDGLEALAAETRLSAIAEGEEYGAEAAAAATVGETINPPRRRSSAATNGASIMALHPASKVVAQAAISMDAAHAAGAPRDLSEEALSTPVDDVHVHTPRELSVYYRQACRARDERPIDSVLKQLKRANERGQNLHTLSLSGVLLDRRTADALADMLALRSGLRRLELEDCSLVNDALKSILHSLLLVDELQELSLARNRRISSDGFKYIAIYARKAKQLRSLDLSGCRPDKRGCKYLSHALASSSVMMLRSALRVLRMDDCGLRSAFLEVLIPSIRRSNVVDLSMTDNHFGPNGGIWIAALLDADWIPSEETNGLFAGIESRVERLHLSHNEIRSGIEQISVALRRNRVLRELNLAHNDLNTRALTSLAMSLTENHALQTLDLSGNPVSGPVVDGAIALAEFLPETQTLRRLDLSENPEIDIAGVMALSVSVRMNRSLQYLDVNVMPDDTEMASLSRDILLTCIRNTQLQEEAQRRQRKATTPHASSVQANPDAANATAVATSPESAAAASSPLLPPPRGSSRPGVRTGVAAT</sequence>
<feature type="region of interest" description="Disordered" evidence="4">
    <location>
        <begin position="1"/>
        <end position="72"/>
    </location>
</feature>
<dbReference type="GO" id="GO:0048471">
    <property type="term" value="C:perinuclear region of cytoplasm"/>
    <property type="evidence" value="ECO:0007669"/>
    <property type="project" value="TreeGrafter"/>
</dbReference>
<keyword evidence="6" id="KW-1185">Reference proteome</keyword>
<keyword evidence="2" id="KW-0433">Leucine-rich repeat</keyword>
<gene>
    <name evidence="5" type="ORF">THASP1DRAFT_28646</name>
</gene>
<evidence type="ECO:0000313" key="6">
    <source>
        <dbReference type="Proteomes" id="UP000271241"/>
    </source>
</evidence>
<dbReference type="GO" id="GO:0005096">
    <property type="term" value="F:GTPase activator activity"/>
    <property type="evidence" value="ECO:0007669"/>
    <property type="project" value="UniProtKB-KW"/>
</dbReference>
<dbReference type="InterPro" id="IPR001611">
    <property type="entry name" value="Leu-rich_rpt"/>
</dbReference>
<feature type="region of interest" description="Disordered" evidence="4">
    <location>
        <begin position="632"/>
        <end position="681"/>
    </location>
</feature>